<accession>A0A0X3BHZ1</accession>
<reference evidence="1 2" key="1">
    <citation type="submission" date="2016-01" db="EMBL/GenBank/DDBJ databases">
        <authorList>
            <person name="Manzoor S."/>
        </authorList>
    </citation>
    <scope>NUCLEOTIDE SEQUENCE [LARGE SCALE GENOMIC DNA]</scope>
    <source>
        <strain evidence="1">Methanoculleus sp MAB1</strain>
    </source>
</reference>
<organism evidence="1 2">
    <name type="scientific">Methanoculleus bourgensis</name>
    <dbReference type="NCBI Taxonomy" id="83986"/>
    <lineage>
        <taxon>Archaea</taxon>
        <taxon>Methanobacteriati</taxon>
        <taxon>Methanobacteriota</taxon>
        <taxon>Stenosarchaea group</taxon>
        <taxon>Methanomicrobia</taxon>
        <taxon>Methanomicrobiales</taxon>
        <taxon>Methanomicrobiaceae</taxon>
        <taxon>Methanoculleus</taxon>
    </lineage>
</organism>
<dbReference type="Proteomes" id="UP000069850">
    <property type="component" value="Chromosome 1"/>
</dbReference>
<evidence type="ECO:0000313" key="1">
    <source>
        <dbReference type="EMBL" id="CVK31752.1"/>
    </source>
</evidence>
<sequence>MSAAYPAHPPRFGRLRPGWIACPGESLIDPMLYNVPVFRAPEGALGVGESPIRWCDSGKAVNFPDFLGIVRP</sequence>
<dbReference type="AlphaFoldDB" id="A0A0X3BHZ1"/>
<dbReference type="EMBL" id="LT158599">
    <property type="protein sequence ID" value="CVK31752.1"/>
    <property type="molecule type" value="Genomic_DNA"/>
</dbReference>
<protein>
    <submittedName>
        <fullName evidence="1">Uncharacterized protein</fullName>
    </submittedName>
</protein>
<gene>
    <name evidence="1" type="ORF">MMAB1_0535</name>
</gene>
<name>A0A0X3BHZ1_9EURY</name>
<proteinExistence type="predicted"/>
<dbReference type="KEGG" id="mema:MMAB1_0535"/>
<evidence type="ECO:0000313" key="2">
    <source>
        <dbReference type="Proteomes" id="UP000069850"/>
    </source>
</evidence>